<comment type="caution">
    <text evidence="1">The sequence shown here is derived from an EMBL/GenBank/DDBJ whole genome shotgun (WGS) entry which is preliminary data.</text>
</comment>
<evidence type="ECO:0000313" key="1">
    <source>
        <dbReference type="EMBL" id="MEZ0166814.1"/>
    </source>
</evidence>
<dbReference type="Proteomes" id="UP001565927">
    <property type="component" value="Unassembled WGS sequence"/>
</dbReference>
<reference evidence="1 2" key="1">
    <citation type="submission" date="2024-07" db="EMBL/GenBank/DDBJ databases">
        <authorList>
            <person name="Thanompreechachai J."/>
            <person name="Duangmal K."/>
        </authorList>
    </citation>
    <scope>NUCLEOTIDE SEQUENCE [LARGE SCALE GENOMIC DNA]</scope>
    <source>
        <strain evidence="1 2">LSe6-4</strain>
    </source>
</reference>
<evidence type="ECO:0008006" key="3">
    <source>
        <dbReference type="Google" id="ProtNLM"/>
    </source>
</evidence>
<proteinExistence type="predicted"/>
<organism evidence="1 2">
    <name type="scientific">Kineococcus halophytocola</name>
    <dbReference type="NCBI Taxonomy" id="3234027"/>
    <lineage>
        <taxon>Bacteria</taxon>
        <taxon>Bacillati</taxon>
        <taxon>Actinomycetota</taxon>
        <taxon>Actinomycetes</taxon>
        <taxon>Kineosporiales</taxon>
        <taxon>Kineosporiaceae</taxon>
        <taxon>Kineococcus</taxon>
    </lineage>
</organism>
<accession>A0ABV4H5G2</accession>
<name>A0ABV4H5G2_9ACTN</name>
<keyword evidence="2" id="KW-1185">Reference proteome</keyword>
<gene>
    <name evidence="1" type="ORF">AB2L27_18830</name>
</gene>
<protein>
    <recommendedName>
        <fullName evidence="3">DNA-binding protein</fullName>
    </recommendedName>
</protein>
<dbReference type="EMBL" id="JBGFTU010000029">
    <property type="protein sequence ID" value="MEZ0166814.1"/>
    <property type="molecule type" value="Genomic_DNA"/>
</dbReference>
<dbReference type="RefSeq" id="WP_370443023.1">
    <property type="nucleotide sequence ID" value="NZ_JBGFTU010000029.1"/>
</dbReference>
<evidence type="ECO:0000313" key="2">
    <source>
        <dbReference type="Proteomes" id="UP001565927"/>
    </source>
</evidence>
<sequence length="136" mass="14689">MSPSGRTSDCSPTEGRTRLEQARAFLEVAELIVDEIDDGLATPQVAASLAVLSGIAASDAVCCSRLGQRSRGQDHRQAVDLLATVRPDGPAMAKDLRRLLEIKDQAHYAATMVSATRVEQAVQWARRLYDLAVRVG</sequence>